<comment type="caution">
    <text evidence="6">The sequence shown here is derived from an EMBL/GenBank/DDBJ whole genome shotgun (WGS) entry which is preliminary data.</text>
</comment>
<accession>A0A918N271</accession>
<dbReference type="Pfam" id="PF00196">
    <property type="entry name" value="GerE"/>
    <property type="match status" value="1"/>
</dbReference>
<proteinExistence type="predicted"/>
<keyword evidence="3" id="KW-0804">Transcription</keyword>
<dbReference type="RefSeq" id="WP_051316875.1">
    <property type="nucleotide sequence ID" value="NZ_BMWS01000005.1"/>
</dbReference>
<dbReference type="PRINTS" id="PR00038">
    <property type="entry name" value="HTHLUXR"/>
</dbReference>
<name>A0A918N271_9FLAO</name>
<dbReference type="InterPro" id="IPR000792">
    <property type="entry name" value="Tscrpt_reg_LuxR_C"/>
</dbReference>
<feature type="domain" description="HTH luxR-type" evidence="5">
    <location>
        <begin position="268"/>
        <end position="329"/>
    </location>
</feature>
<dbReference type="Proteomes" id="UP000601108">
    <property type="component" value="Unassembled WGS sequence"/>
</dbReference>
<reference evidence="6 7" key="1">
    <citation type="journal article" date="2014" name="Int. J. Syst. Evol. Microbiol.">
        <title>Complete genome sequence of Corynebacterium casei LMG S-19264T (=DSM 44701T), isolated from a smear-ripened cheese.</title>
        <authorList>
            <consortium name="US DOE Joint Genome Institute (JGI-PGF)"/>
            <person name="Walter F."/>
            <person name="Albersmeier A."/>
            <person name="Kalinowski J."/>
            <person name="Ruckert C."/>
        </authorList>
    </citation>
    <scope>NUCLEOTIDE SEQUENCE [LARGE SCALE GENOMIC DNA]</scope>
    <source>
        <strain evidence="6 7">KCTC 12285</strain>
    </source>
</reference>
<evidence type="ECO:0000259" key="5">
    <source>
        <dbReference type="PROSITE" id="PS50043"/>
    </source>
</evidence>
<evidence type="ECO:0000313" key="7">
    <source>
        <dbReference type="Proteomes" id="UP000601108"/>
    </source>
</evidence>
<protein>
    <recommendedName>
        <fullName evidence="5">HTH luxR-type domain-containing protein</fullName>
    </recommendedName>
</protein>
<dbReference type="PANTHER" id="PTHR44688:SF16">
    <property type="entry name" value="DNA-BINDING TRANSCRIPTIONAL ACTIVATOR DEVR_DOSR"/>
    <property type="match status" value="1"/>
</dbReference>
<dbReference type="PROSITE" id="PS00622">
    <property type="entry name" value="HTH_LUXR_1"/>
    <property type="match status" value="1"/>
</dbReference>
<organism evidence="6 7">
    <name type="scientific">Aquimarina muelleri</name>
    <dbReference type="NCBI Taxonomy" id="279356"/>
    <lineage>
        <taxon>Bacteria</taxon>
        <taxon>Pseudomonadati</taxon>
        <taxon>Bacteroidota</taxon>
        <taxon>Flavobacteriia</taxon>
        <taxon>Flavobacteriales</taxon>
        <taxon>Flavobacteriaceae</taxon>
        <taxon>Aquimarina</taxon>
    </lineage>
</organism>
<keyword evidence="4" id="KW-1133">Transmembrane helix</keyword>
<keyword evidence="2" id="KW-0238">DNA-binding</keyword>
<dbReference type="InterPro" id="IPR016032">
    <property type="entry name" value="Sig_transdc_resp-reg_C-effctor"/>
</dbReference>
<gene>
    <name evidence="6" type="ORF">GCM10007384_10030</name>
</gene>
<keyword evidence="4" id="KW-0812">Transmembrane</keyword>
<keyword evidence="1" id="KW-0805">Transcription regulation</keyword>
<dbReference type="SUPFAM" id="SSF46894">
    <property type="entry name" value="C-terminal effector domain of the bipartite response regulators"/>
    <property type="match status" value="1"/>
</dbReference>
<evidence type="ECO:0000256" key="3">
    <source>
        <dbReference type="ARBA" id="ARBA00023163"/>
    </source>
</evidence>
<dbReference type="PROSITE" id="PS50043">
    <property type="entry name" value="HTH_LUXR_2"/>
    <property type="match status" value="1"/>
</dbReference>
<dbReference type="InterPro" id="IPR036388">
    <property type="entry name" value="WH-like_DNA-bd_sf"/>
</dbReference>
<keyword evidence="4" id="KW-0472">Membrane</keyword>
<dbReference type="CDD" id="cd06170">
    <property type="entry name" value="LuxR_C_like"/>
    <property type="match status" value="1"/>
</dbReference>
<evidence type="ECO:0000256" key="1">
    <source>
        <dbReference type="ARBA" id="ARBA00023015"/>
    </source>
</evidence>
<dbReference type="AlphaFoldDB" id="A0A918N271"/>
<evidence type="ECO:0000313" key="6">
    <source>
        <dbReference type="EMBL" id="GGX10301.1"/>
    </source>
</evidence>
<evidence type="ECO:0000256" key="4">
    <source>
        <dbReference type="SAM" id="Phobius"/>
    </source>
</evidence>
<evidence type="ECO:0000256" key="2">
    <source>
        <dbReference type="ARBA" id="ARBA00023125"/>
    </source>
</evidence>
<dbReference type="EMBL" id="BMWS01000005">
    <property type="protein sequence ID" value="GGX10301.1"/>
    <property type="molecule type" value="Genomic_DNA"/>
</dbReference>
<dbReference type="SMART" id="SM00421">
    <property type="entry name" value="HTH_LUXR"/>
    <property type="match status" value="1"/>
</dbReference>
<dbReference type="Gene3D" id="1.10.10.10">
    <property type="entry name" value="Winged helix-like DNA-binding domain superfamily/Winged helix DNA-binding domain"/>
    <property type="match status" value="1"/>
</dbReference>
<sequence length="329" mass="38416">MKNLNFILTILLLIGVHLFGQNCVSGYVNIENPEQWESKVYLSQVQLKENLNNYNVKTIASSSITKEGFFNFDKSLFTSTNLIYKVHVNALPKKEKDILFNKIKNFELFILSKNDTIFFNKGKKLFDKQTSDNIANREWKKLKKFEARYENLTSDFDPKQYLIETKGYVKDSLQILLVKLIGIKRLDDQNLLEKDVRKNPDYYTSLLKELKSSELDPSTYVYLENKLRFIDQKIVNKKYNISIWINGIAFLIIALLSFIYIRSVKKQKKTNEIPLSNQEKVIKDLIISGKSNKEIANELFISLSTVKTHITNIYNKLNISSRQDLLLKK</sequence>
<keyword evidence="7" id="KW-1185">Reference proteome</keyword>
<feature type="transmembrane region" description="Helical" evidence="4">
    <location>
        <begin position="241"/>
        <end position="261"/>
    </location>
</feature>
<dbReference type="PANTHER" id="PTHR44688">
    <property type="entry name" value="DNA-BINDING TRANSCRIPTIONAL ACTIVATOR DEVR_DOSR"/>
    <property type="match status" value="1"/>
</dbReference>
<dbReference type="GO" id="GO:0006355">
    <property type="term" value="P:regulation of DNA-templated transcription"/>
    <property type="evidence" value="ECO:0007669"/>
    <property type="project" value="InterPro"/>
</dbReference>
<dbReference type="GO" id="GO:0003677">
    <property type="term" value="F:DNA binding"/>
    <property type="evidence" value="ECO:0007669"/>
    <property type="project" value="UniProtKB-KW"/>
</dbReference>